<sequence length="118" mass="13325">MKRQTQMDLNGITRAEAACVAALIHGTRLKFVDRAPDGYYRVVAMVTRDLTHQKPDGRVRLKCYERKFSRPTIDKLVARRALQVVQMDEHGRVQIAASAEMVHACMALHGIRLKRPGG</sequence>
<evidence type="ECO:0000313" key="1">
    <source>
        <dbReference type="EMBL" id="ARB15220.1"/>
    </source>
</evidence>
<name>A0A1V0EE77_9CAUD</name>
<evidence type="ECO:0000313" key="2">
    <source>
        <dbReference type="Proteomes" id="UP000222485"/>
    </source>
</evidence>
<organism evidence="1 2">
    <name type="scientific">Caulobacter phage Ccr32</name>
    <dbReference type="NCBI Taxonomy" id="1959738"/>
    <lineage>
        <taxon>Viruses</taxon>
        <taxon>Duplodnaviria</taxon>
        <taxon>Heunggongvirae</taxon>
        <taxon>Uroviricota</taxon>
        <taxon>Caudoviricetes</taxon>
        <taxon>Jeanschmidtviridae</taxon>
        <taxon>Shapirovirus</taxon>
        <taxon>Shapirovirus cbk</taxon>
    </lineage>
</organism>
<proteinExistence type="predicted"/>
<gene>
    <name evidence="1" type="ORF">Ccr32_gp302</name>
</gene>
<dbReference type="EMBL" id="KY555146">
    <property type="protein sequence ID" value="ARB15220.1"/>
    <property type="molecule type" value="Genomic_DNA"/>
</dbReference>
<dbReference type="Proteomes" id="UP000222485">
    <property type="component" value="Genome"/>
</dbReference>
<reference evidence="2" key="1">
    <citation type="journal article" date="2017" name="Curr. Microbiol.">
        <title>Genomic Diversity of Type B3 Bacteriophages of Caulobacter crescentus.</title>
        <authorList>
            <person name="Ash K.T."/>
            <person name="Drake K.M."/>
            <person name="Gibbs W.S."/>
            <person name="Ely B."/>
        </authorList>
    </citation>
    <scope>NUCLEOTIDE SEQUENCE [LARGE SCALE GENOMIC DNA]</scope>
</reference>
<protein>
    <submittedName>
        <fullName evidence="1">Uncharacterized protein</fullName>
    </submittedName>
</protein>
<accession>A0A1V0EE77</accession>